<feature type="transmembrane region" description="Helical" evidence="10">
    <location>
        <begin position="214"/>
        <end position="235"/>
    </location>
</feature>
<dbReference type="RefSeq" id="XP_024505462.1">
    <property type="nucleotide sequence ID" value="XM_024651824.1"/>
</dbReference>
<evidence type="ECO:0000256" key="3">
    <source>
        <dbReference type="ARBA" id="ARBA00008715"/>
    </source>
</evidence>
<dbReference type="WormBase" id="SRAE_2000093200">
    <property type="protein sequence ID" value="SRP01781"/>
    <property type="gene ID" value="WBGene00261132"/>
</dbReference>
<feature type="transmembrane region" description="Helical" evidence="10">
    <location>
        <begin position="367"/>
        <end position="386"/>
    </location>
</feature>
<keyword evidence="5 10" id="KW-0808">Transferase</keyword>
<dbReference type="GO" id="GO:0006487">
    <property type="term" value="P:protein N-linked glycosylation"/>
    <property type="evidence" value="ECO:0007669"/>
    <property type="project" value="TreeGrafter"/>
</dbReference>
<evidence type="ECO:0000256" key="10">
    <source>
        <dbReference type="RuleBase" id="RU363110"/>
    </source>
</evidence>
<evidence type="ECO:0000313" key="14">
    <source>
        <dbReference type="WormBase" id="SRAE_2000093200"/>
    </source>
</evidence>
<comment type="similarity">
    <text evidence="3 10">Belongs to the ALG6/ALG8 glucosyltransferase family.</text>
</comment>
<keyword evidence="12" id="KW-1185">Reference proteome</keyword>
<keyword evidence="8 10" id="KW-1133">Transmembrane helix</keyword>
<dbReference type="EC" id="2.4.1.-" evidence="10"/>
<gene>
    <name evidence="11 13 14" type="ORF">SRAE_2000093200</name>
</gene>
<dbReference type="WBParaSite" id="SRAE_2000093200.1">
    <property type="protein sequence ID" value="SRAE_2000093200.1"/>
    <property type="gene ID" value="WBGene00261132"/>
</dbReference>
<dbReference type="GO" id="GO:0005789">
    <property type="term" value="C:endoplasmic reticulum membrane"/>
    <property type="evidence" value="ECO:0007669"/>
    <property type="project" value="UniProtKB-SubCell"/>
</dbReference>
<dbReference type="PANTHER" id="PTHR12413">
    <property type="entry name" value="DOLICHYL GLYCOSYLTRANSFERASE"/>
    <property type="match status" value="1"/>
</dbReference>
<dbReference type="OMA" id="CALYSFR"/>
<feature type="transmembrane region" description="Helical" evidence="10">
    <location>
        <begin position="471"/>
        <end position="494"/>
    </location>
</feature>
<evidence type="ECO:0000256" key="6">
    <source>
        <dbReference type="ARBA" id="ARBA00022692"/>
    </source>
</evidence>
<feature type="transmembrane region" description="Helical" evidence="10">
    <location>
        <begin position="342"/>
        <end position="360"/>
    </location>
</feature>
<dbReference type="EMBL" id="LN609529">
    <property type="protein sequence ID" value="CEF66262.1"/>
    <property type="molecule type" value="Genomic_DNA"/>
</dbReference>
<dbReference type="Gene3D" id="3.30.2170.10">
    <property type="entry name" value="archaeoglobus fulgidus dsm 4304 superfamily"/>
    <property type="match status" value="1"/>
</dbReference>
<evidence type="ECO:0000313" key="11">
    <source>
        <dbReference type="EMBL" id="CEF66262.1"/>
    </source>
</evidence>
<feature type="transmembrane region" description="Helical" evidence="10">
    <location>
        <begin position="439"/>
        <end position="459"/>
    </location>
</feature>
<evidence type="ECO:0000256" key="7">
    <source>
        <dbReference type="ARBA" id="ARBA00022824"/>
    </source>
</evidence>
<feature type="transmembrane region" description="Helical" evidence="10">
    <location>
        <begin position="500"/>
        <end position="522"/>
    </location>
</feature>
<accession>A0A090L952</accession>
<proteinExistence type="inferred from homology"/>
<feature type="transmembrane region" description="Helical" evidence="10">
    <location>
        <begin position="155"/>
        <end position="170"/>
    </location>
</feature>
<dbReference type="OrthoDB" id="1689333at2759"/>
<protein>
    <recommendedName>
        <fullName evidence="10">Alpha-1,3-glucosyltransferase</fullName>
        <ecNumber evidence="10">2.4.1.-</ecNumber>
    </recommendedName>
</protein>
<evidence type="ECO:0000256" key="8">
    <source>
        <dbReference type="ARBA" id="ARBA00022989"/>
    </source>
</evidence>
<keyword evidence="9 10" id="KW-0472">Membrane</keyword>
<keyword evidence="4 10" id="KW-0328">Glycosyltransferase</keyword>
<keyword evidence="6 10" id="KW-0812">Transmembrane</keyword>
<dbReference type="Pfam" id="PF03155">
    <property type="entry name" value="Alg6_Alg8"/>
    <property type="match status" value="1"/>
</dbReference>
<feature type="transmembrane region" description="Helical" evidence="10">
    <location>
        <begin position="415"/>
        <end position="433"/>
    </location>
</feature>
<dbReference type="AlphaFoldDB" id="A0A090L952"/>
<evidence type="ECO:0000256" key="5">
    <source>
        <dbReference type="ARBA" id="ARBA00022679"/>
    </source>
</evidence>
<dbReference type="CTD" id="36378626"/>
<comment type="subcellular location">
    <subcellularLocation>
        <location evidence="1 10">Endoplasmic reticulum membrane</location>
        <topology evidence="1 10">Multi-pass membrane protein</topology>
    </subcellularLocation>
</comment>
<evidence type="ECO:0000256" key="9">
    <source>
        <dbReference type="ARBA" id="ARBA00023136"/>
    </source>
</evidence>
<dbReference type="InterPro" id="IPR007581">
    <property type="entry name" value="Endonuclease-V"/>
</dbReference>
<evidence type="ECO:0000256" key="2">
    <source>
        <dbReference type="ARBA" id="ARBA00004922"/>
    </source>
</evidence>
<evidence type="ECO:0000256" key="1">
    <source>
        <dbReference type="ARBA" id="ARBA00004477"/>
    </source>
</evidence>
<dbReference type="STRING" id="34506.A0A090L952"/>
<dbReference type="Pfam" id="PF04493">
    <property type="entry name" value="Endonuclease_5"/>
    <property type="match status" value="1"/>
</dbReference>
<evidence type="ECO:0000313" key="13">
    <source>
        <dbReference type="WBParaSite" id="SRAE_2000093200.1"/>
    </source>
</evidence>
<dbReference type="InterPro" id="IPR004856">
    <property type="entry name" value="Glyco_trans_ALG6/ALG8"/>
</dbReference>
<evidence type="ECO:0000256" key="4">
    <source>
        <dbReference type="ARBA" id="ARBA00022676"/>
    </source>
</evidence>
<feature type="transmembrane region" description="Helical" evidence="10">
    <location>
        <begin position="12"/>
        <end position="33"/>
    </location>
</feature>
<feature type="transmembrane region" description="Helical" evidence="10">
    <location>
        <begin position="282"/>
        <end position="305"/>
    </location>
</feature>
<feature type="transmembrane region" description="Helical" evidence="10">
    <location>
        <begin position="114"/>
        <end position="134"/>
    </location>
</feature>
<feature type="transmembrane region" description="Helical" evidence="10">
    <location>
        <begin position="241"/>
        <end position="261"/>
    </location>
</feature>
<reference evidence="11 12" key="1">
    <citation type="submission" date="2014-09" db="EMBL/GenBank/DDBJ databases">
        <authorList>
            <person name="Martin A.A."/>
        </authorList>
    </citation>
    <scope>NUCLEOTIDE SEQUENCE</scope>
    <source>
        <strain evidence="12">ED321</strain>
        <strain evidence="11">ED321 Heterogonic</strain>
    </source>
</reference>
<name>A0A090L952_STRRB</name>
<dbReference type="GeneID" id="36378626"/>
<evidence type="ECO:0000313" key="12">
    <source>
        <dbReference type="Proteomes" id="UP000035682"/>
    </source>
</evidence>
<dbReference type="GO" id="GO:0042283">
    <property type="term" value="F:dolichyl pyrophosphate Glc1Man9GlcNAc2 alpha-1,3-glucosyltransferase activity"/>
    <property type="evidence" value="ECO:0007669"/>
    <property type="project" value="TreeGrafter"/>
</dbReference>
<dbReference type="UniPathway" id="UPA00378"/>
<dbReference type="GO" id="GO:0006281">
    <property type="term" value="P:DNA repair"/>
    <property type="evidence" value="ECO:0007669"/>
    <property type="project" value="InterPro"/>
</dbReference>
<dbReference type="Proteomes" id="UP000035682">
    <property type="component" value="Unplaced"/>
</dbReference>
<comment type="pathway">
    <text evidence="2 10">Protein modification; protein glycosylation.</text>
</comment>
<reference evidence="13" key="2">
    <citation type="submission" date="2020-12" db="UniProtKB">
        <authorList>
            <consortium name="WormBaseParasite"/>
        </authorList>
    </citation>
    <scope>IDENTIFICATION</scope>
</reference>
<dbReference type="GO" id="GO:0004519">
    <property type="term" value="F:endonuclease activity"/>
    <property type="evidence" value="ECO:0007669"/>
    <property type="project" value="InterPro"/>
</dbReference>
<sequence length="766" mass="88973">MKKINNKEKDKDNITAVSFFNVTLISIICLITIKTCLIRSYTSTDFEVHRNWMAITFSKKLSEWYYENTSEWTLDYPPFFAYFEWLLAQGAHKIGLKNSLEISEKPIMNDGILYYQRFTVILSDIFYYFGAIVISNISEESPFKGGKEFTKRKRYFIFFNLVFFVPLILLDNIHFQYNGFLTGFVLLSIHFIFKRKLLVSALLSAILINFKHIYIYYAPGYVGFFIFNYLLPIDFNFTKRIISLGGCVLMPIFLSFGPFLYTTGLEGFSQILSRLFPFKRGLTHAFWAPNFWALYNGVDFVLYNIRNILSKYLKNSDIINKPEYTNGLVQEYNHTTLPNIKPYHTIALIIIFLSPLIIINRGKKDSGIKYLQSILISSMAFFYFGYHVHEKAILLPLIPLMILSFKNLAYISLYFNLYIVSHFTIFPLIFSPLENLTKYTLSIAITIIISIFFKIIYGINLWKSFDKTTKYFAIISIFLEIFTKIFLPICLPNLQFLPNMLTSCFHAVVLTWTYIILVRDILNQDDEINIKKKKLLKEESKLKLLLTDKLITSINNIKIVAAVDGTYNKDGDGQICILGICFYDFINNSEIDYFEKIIINTQPYISSFFAVKEGECTINFIKEILYKHPLLKPDVVIIDGNGIYHKRNFGLASYISCKLNIPSIGISKNIDLSPLNNDCDGKIIRNEIKNGCIIKSNINLFPYDNRCLILRQPNSKKLLYVSVGNGMKIEVSGRIVEHLIKSNLQNMPVNVCDRRTRDTYREYFEK</sequence>
<dbReference type="PANTHER" id="PTHR12413:SF2">
    <property type="entry name" value="DOLICHYL PYROPHOSPHATE GLC1MAN9GLCNAC2 ALPHA-1,3-GLUCOSYLTRANSFERASE-RELATED"/>
    <property type="match status" value="1"/>
</dbReference>
<organism evidence="11">
    <name type="scientific">Strongyloides ratti</name>
    <name type="common">Parasitic roundworm</name>
    <dbReference type="NCBI Taxonomy" id="34506"/>
    <lineage>
        <taxon>Eukaryota</taxon>
        <taxon>Metazoa</taxon>
        <taxon>Ecdysozoa</taxon>
        <taxon>Nematoda</taxon>
        <taxon>Chromadorea</taxon>
        <taxon>Rhabditida</taxon>
        <taxon>Tylenchina</taxon>
        <taxon>Panagrolaimomorpha</taxon>
        <taxon>Strongyloidoidea</taxon>
        <taxon>Strongyloididae</taxon>
        <taxon>Strongyloides</taxon>
    </lineage>
</organism>
<keyword evidence="7 10" id="KW-0256">Endoplasmic reticulum</keyword>